<comment type="caution">
    <text evidence="1">The sequence shown here is derived from an EMBL/GenBank/DDBJ whole genome shotgun (WGS) entry which is preliminary data.</text>
</comment>
<dbReference type="Gene3D" id="2.30.130.40">
    <property type="entry name" value="LON domain-like"/>
    <property type="match status" value="1"/>
</dbReference>
<sequence length="108" mass="12290">MCIGQIVWSEKLADGKYNLRLRGVSRARIVAELDHEVLYRTARVELIPETAPDDLARLTHLRRTLASAVLPRFDGDAPAKRQLEELFDGDMPLGQVCDARVSRRYRSN</sequence>
<evidence type="ECO:0000313" key="2">
    <source>
        <dbReference type="Proteomes" id="UP000676565"/>
    </source>
</evidence>
<protein>
    <submittedName>
        <fullName evidence="1">LON peptidase substrate-binding domain-containing protein</fullName>
    </submittedName>
</protein>
<evidence type="ECO:0000313" key="1">
    <source>
        <dbReference type="EMBL" id="MBP3955900.1"/>
    </source>
</evidence>
<gene>
    <name evidence="1" type="ORF">J8F10_11450</name>
</gene>
<dbReference type="Proteomes" id="UP000676565">
    <property type="component" value="Unassembled WGS sequence"/>
</dbReference>
<proteinExistence type="predicted"/>
<accession>A0ABS5BQ92</accession>
<name>A0ABS5BQ92_9BACT</name>
<dbReference type="EMBL" id="JAGKQQ010000001">
    <property type="protein sequence ID" value="MBP3955900.1"/>
    <property type="molecule type" value="Genomic_DNA"/>
</dbReference>
<dbReference type="SUPFAM" id="SSF88697">
    <property type="entry name" value="PUA domain-like"/>
    <property type="match status" value="1"/>
</dbReference>
<reference evidence="1 2" key="1">
    <citation type="submission" date="2021-04" db="EMBL/GenBank/DDBJ databases">
        <authorList>
            <person name="Ivanova A."/>
        </authorList>
    </citation>
    <scope>NUCLEOTIDE SEQUENCE [LARGE SCALE GENOMIC DNA]</scope>
    <source>
        <strain evidence="1 2">G18</strain>
    </source>
</reference>
<organism evidence="1 2">
    <name type="scientific">Gemmata palustris</name>
    <dbReference type="NCBI Taxonomy" id="2822762"/>
    <lineage>
        <taxon>Bacteria</taxon>
        <taxon>Pseudomonadati</taxon>
        <taxon>Planctomycetota</taxon>
        <taxon>Planctomycetia</taxon>
        <taxon>Gemmatales</taxon>
        <taxon>Gemmataceae</taxon>
        <taxon>Gemmata</taxon>
    </lineage>
</organism>
<keyword evidence="2" id="KW-1185">Reference proteome</keyword>
<dbReference type="InterPro" id="IPR015947">
    <property type="entry name" value="PUA-like_sf"/>
</dbReference>
<dbReference type="InterPro" id="IPR046336">
    <property type="entry name" value="Lon_prtase_N_sf"/>
</dbReference>